<feature type="compositionally biased region" description="Low complexity" evidence="5">
    <location>
        <begin position="42"/>
        <end position="56"/>
    </location>
</feature>
<evidence type="ECO:0000256" key="4">
    <source>
        <dbReference type="ARBA" id="ARBA00023235"/>
    </source>
</evidence>
<dbReference type="CDD" id="cd00317">
    <property type="entry name" value="cyclophilin"/>
    <property type="match status" value="1"/>
</dbReference>
<proteinExistence type="inferred from homology"/>
<dbReference type="Proteomes" id="UP000237968">
    <property type="component" value="Unassembled WGS sequence"/>
</dbReference>
<evidence type="ECO:0000256" key="1">
    <source>
        <dbReference type="ARBA" id="ARBA00007365"/>
    </source>
</evidence>
<evidence type="ECO:0000259" key="6">
    <source>
        <dbReference type="PROSITE" id="PS50072"/>
    </source>
</evidence>
<dbReference type="InterPro" id="IPR002130">
    <property type="entry name" value="Cyclophilin-type_PPIase_dom"/>
</dbReference>
<accession>A0A2S9YE53</accession>
<reference evidence="7 8" key="1">
    <citation type="submission" date="2018-03" db="EMBL/GenBank/DDBJ databases">
        <title>Draft Genome Sequences of the Obligatory Marine Myxobacteria Enhygromyxa salina SWB005.</title>
        <authorList>
            <person name="Poehlein A."/>
            <person name="Moghaddam J.A."/>
            <person name="Harms H."/>
            <person name="Alanjari M."/>
            <person name="Koenig G.M."/>
            <person name="Daniel R."/>
            <person name="Schaeberle T.F."/>
        </authorList>
    </citation>
    <scope>NUCLEOTIDE SEQUENCE [LARGE SCALE GENOMIC DNA]</scope>
    <source>
        <strain evidence="7 8">SWB005</strain>
    </source>
</reference>
<dbReference type="PRINTS" id="PR00153">
    <property type="entry name" value="CSAPPISMRASE"/>
</dbReference>
<dbReference type="InterPro" id="IPR044666">
    <property type="entry name" value="Cyclophilin_A-like"/>
</dbReference>
<evidence type="ECO:0000256" key="2">
    <source>
        <dbReference type="ARBA" id="ARBA00013194"/>
    </source>
</evidence>
<dbReference type="InterPro" id="IPR020892">
    <property type="entry name" value="Cyclophilin-type_PPIase_CS"/>
</dbReference>
<dbReference type="Pfam" id="PF00160">
    <property type="entry name" value="Pro_isomerase"/>
    <property type="match status" value="1"/>
</dbReference>
<dbReference type="PROSITE" id="PS00170">
    <property type="entry name" value="CSA_PPIASE_1"/>
    <property type="match status" value="1"/>
</dbReference>
<evidence type="ECO:0000256" key="3">
    <source>
        <dbReference type="ARBA" id="ARBA00023110"/>
    </source>
</evidence>
<dbReference type="EMBL" id="PVNK01000090">
    <property type="protein sequence ID" value="PRQ03375.1"/>
    <property type="molecule type" value="Genomic_DNA"/>
</dbReference>
<organism evidence="7 8">
    <name type="scientific">Enhygromyxa salina</name>
    <dbReference type="NCBI Taxonomy" id="215803"/>
    <lineage>
        <taxon>Bacteria</taxon>
        <taxon>Pseudomonadati</taxon>
        <taxon>Myxococcota</taxon>
        <taxon>Polyangia</taxon>
        <taxon>Nannocystales</taxon>
        <taxon>Nannocystaceae</taxon>
        <taxon>Enhygromyxa</taxon>
    </lineage>
</organism>
<evidence type="ECO:0000313" key="7">
    <source>
        <dbReference type="EMBL" id="PRQ03375.1"/>
    </source>
</evidence>
<name>A0A2S9YE53_9BACT</name>
<keyword evidence="4 7" id="KW-0413">Isomerase</keyword>
<dbReference type="PANTHER" id="PTHR45625:SF4">
    <property type="entry name" value="PEPTIDYLPROLYL ISOMERASE DOMAIN AND WD REPEAT-CONTAINING PROTEIN 1"/>
    <property type="match status" value="1"/>
</dbReference>
<gene>
    <name evidence="7" type="primary">cypB_2</name>
    <name evidence="7" type="ORF">ENSA5_16510</name>
</gene>
<dbReference type="PROSITE" id="PS51257">
    <property type="entry name" value="PROKAR_LIPOPROTEIN"/>
    <property type="match status" value="1"/>
</dbReference>
<feature type="domain" description="PPIase cyclophilin-type" evidence="6">
    <location>
        <begin position="171"/>
        <end position="356"/>
    </location>
</feature>
<dbReference type="SUPFAM" id="SSF50891">
    <property type="entry name" value="Cyclophilin-like"/>
    <property type="match status" value="1"/>
</dbReference>
<evidence type="ECO:0000256" key="5">
    <source>
        <dbReference type="SAM" id="MobiDB-lite"/>
    </source>
</evidence>
<dbReference type="RefSeq" id="WP_181197519.1">
    <property type="nucleotide sequence ID" value="NZ_PVNK01000090.1"/>
</dbReference>
<dbReference type="PANTHER" id="PTHR45625">
    <property type="entry name" value="PEPTIDYL-PROLYL CIS-TRANS ISOMERASE-RELATED"/>
    <property type="match status" value="1"/>
</dbReference>
<dbReference type="Gene3D" id="2.40.100.10">
    <property type="entry name" value="Cyclophilin-like"/>
    <property type="match status" value="1"/>
</dbReference>
<dbReference type="EC" id="5.2.1.8" evidence="2"/>
<dbReference type="AlphaFoldDB" id="A0A2S9YE53"/>
<protein>
    <recommendedName>
        <fullName evidence="2">peptidylprolyl isomerase</fullName>
        <ecNumber evidence="2">5.2.1.8</ecNumber>
    </recommendedName>
</protein>
<comment type="similarity">
    <text evidence="1">Belongs to the cyclophilin-type PPIase family.</text>
</comment>
<keyword evidence="8" id="KW-1185">Reference proteome</keyword>
<dbReference type="GO" id="GO:0003755">
    <property type="term" value="F:peptidyl-prolyl cis-trans isomerase activity"/>
    <property type="evidence" value="ECO:0007669"/>
    <property type="project" value="UniProtKB-KW"/>
</dbReference>
<comment type="caution">
    <text evidence="7">The sequence shown here is derived from an EMBL/GenBank/DDBJ whole genome shotgun (WGS) entry which is preliminary data.</text>
</comment>
<keyword evidence="3" id="KW-0697">Rotamase</keyword>
<feature type="region of interest" description="Disordered" evidence="5">
    <location>
        <begin position="32"/>
        <end position="70"/>
    </location>
</feature>
<dbReference type="InterPro" id="IPR029000">
    <property type="entry name" value="Cyclophilin-like_dom_sf"/>
</dbReference>
<dbReference type="PROSITE" id="PS50072">
    <property type="entry name" value="CSA_PPIASE_2"/>
    <property type="match status" value="1"/>
</dbReference>
<dbReference type="GO" id="GO:0006457">
    <property type="term" value="P:protein folding"/>
    <property type="evidence" value="ECO:0007669"/>
    <property type="project" value="InterPro"/>
</dbReference>
<evidence type="ECO:0000313" key="8">
    <source>
        <dbReference type="Proteomes" id="UP000237968"/>
    </source>
</evidence>
<sequence>MPFFPRPTSLESFTSLLGAAFLVSLSGCQAPSSGDAGKADAKAGVGKANTAAAAKPGDAKKAPAKQEPAAPADDGCLRYCFNGTPCGDECLEAGKTCDKPEGEGRACSEDKYTPREFREGFRLPPKSGLLGPDVWNYNKSQGDPLDGPFTLEMAFEGAPELADKSKGKLTAVFHTSMGAFECELYEDQAPLTVANFIGLARGLRPFKDPKDRKSDEWIKRPYYDGTVFHRVIADFMVQGGDPTAMGIGTPGYFIPDEFDPQLRHKGPGFLSMANRNPYDPATNKPRYDDKTGLTIGNTGSAQFFVTVRETMALNDRHTIFGYCDPTIPIEMSKVRTQSRPVPNKPFEDIVLEKLEFVRK</sequence>